<proteinExistence type="predicted"/>
<dbReference type="SUPFAM" id="SSF52172">
    <property type="entry name" value="CheY-like"/>
    <property type="match status" value="1"/>
</dbReference>
<dbReference type="InterPro" id="IPR016032">
    <property type="entry name" value="Sig_transdc_resp-reg_C-effctor"/>
</dbReference>
<evidence type="ECO:0000259" key="5">
    <source>
        <dbReference type="PROSITE" id="PS50110"/>
    </source>
</evidence>
<dbReference type="PROSITE" id="PS50043">
    <property type="entry name" value="HTH_LUXR_2"/>
    <property type="match status" value="1"/>
</dbReference>
<dbReference type="PRINTS" id="PR00038">
    <property type="entry name" value="HTHLUXR"/>
</dbReference>
<feature type="domain" description="Response regulatory" evidence="5">
    <location>
        <begin position="9"/>
        <end position="125"/>
    </location>
</feature>
<dbReference type="GO" id="GO:0006355">
    <property type="term" value="P:regulation of DNA-templated transcription"/>
    <property type="evidence" value="ECO:0007669"/>
    <property type="project" value="InterPro"/>
</dbReference>
<evidence type="ECO:0000313" key="6">
    <source>
        <dbReference type="EMBL" id="TCJ18472.1"/>
    </source>
</evidence>
<dbReference type="RefSeq" id="WP_132689669.1">
    <property type="nucleotide sequence ID" value="NZ_SKBU01000011.1"/>
</dbReference>
<evidence type="ECO:0000256" key="1">
    <source>
        <dbReference type="ARBA" id="ARBA00022553"/>
    </source>
</evidence>
<evidence type="ECO:0000313" key="7">
    <source>
        <dbReference type="Proteomes" id="UP000295244"/>
    </source>
</evidence>
<dbReference type="PANTHER" id="PTHR43214">
    <property type="entry name" value="TWO-COMPONENT RESPONSE REGULATOR"/>
    <property type="match status" value="1"/>
</dbReference>
<evidence type="ECO:0000256" key="3">
    <source>
        <dbReference type="PROSITE-ProRule" id="PRU00169"/>
    </source>
</evidence>
<evidence type="ECO:0000256" key="2">
    <source>
        <dbReference type="ARBA" id="ARBA00023125"/>
    </source>
</evidence>
<gene>
    <name evidence="6" type="ORF">E0L93_05635</name>
</gene>
<dbReference type="InterPro" id="IPR039420">
    <property type="entry name" value="WalR-like"/>
</dbReference>
<dbReference type="CDD" id="cd06170">
    <property type="entry name" value="LuxR_C_like"/>
    <property type="match status" value="1"/>
</dbReference>
<dbReference type="GO" id="GO:0003677">
    <property type="term" value="F:DNA binding"/>
    <property type="evidence" value="ECO:0007669"/>
    <property type="project" value="UniProtKB-KW"/>
</dbReference>
<keyword evidence="2" id="KW-0238">DNA-binding</keyword>
<accession>A0A4V2NWR8</accession>
<dbReference type="SUPFAM" id="SSF46894">
    <property type="entry name" value="C-terminal effector domain of the bipartite response regulators"/>
    <property type="match status" value="1"/>
</dbReference>
<comment type="caution">
    <text evidence="6">The sequence shown here is derived from an EMBL/GenBank/DDBJ whole genome shotgun (WGS) entry which is preliminary data.</text>
</comment>
<reference evidence="6 7" key="1">
    <citation type="submission" date="2019-03" db="EMBL/GenBank/DDBJ databases">
        <title>Whole genome sequence of a novel Rubrobacter taiwanensis strain, isolated from Yellowstone National Park.</title>
        <authorList>
            <person name="Freed S."/>
            <person name="Ramaley R.F."/>
            <person name="Kyndt J.A."/>
        </authorList>
    </citation>
    <scope>NUCLEOTIDE SEQUENCE [LARGE SCALE GENOMIC DNA]</scope>
    <source>
        <strain evidence="6 7">Yellowstone</strain>
    </source>
</reference>
<protein>
    <submittedName>
        <fullName evidence="6">Response regulator transcription factor</fullName>
    </submittedName>
</protein>
<dbReference type="SMART" id="SM00421">
    <property type="entry name" value="HTH_LUXR"/>
    <property type="match status" value="1"/>
</dbReference>
<keyword evidence="7" id="KW-1185">Reference proteome</keyword>
<keyword evidence="1 3" id="KW-0597">Phosphoprotein</keyword>
<dbReference type="InterPro" id="IPR058245">
    <property type="entry name" value="NreC/VraR/RcsB-like_REC"/>
</dbReference>
<dbReference type="SMART" id="SM00448">
    <property type="entry name" value="REC"/>
    <property type="match status" value="1"/>
</dbReference>
<dbReference type="Gene3D" id="3.40.50.2300">
    <property type="match status" value="1"/>
</dbReference>
<dbReference type="AlphaFoldDB" id="A0A4V2NWR8"/>
<dbReference type="InterPro" id="IPR001789">
    <property type="entry name" value="Sig_transdc_resp-reg_receiver"/>
</dbReference>
<name>A0A4V2NWR8_9ACTN</name>
<dbReference type="EMBL" id="SKBU01000011">
    <property type="protein sequence ID" value="TCJ18472.1"/>
    <property type="molecule type" value="Genomic_DNA"/>
</dbReference>
<dbReference type="InterPro" id="IPR011006">
    <property type="entry name" value="CheY-like_superfamily"/>
</dbReference>
<dbReference type="PROSITE" id="PS50110">
    <property type="entry name" value="RESPONSE_REGULATORY"/>
    <property type="match status" value="1"/>
</dbReference>
<dbReference type="Pfam" id="PF00072">
    <property type="entry name" value="Response_reg"/>
    <property type="match status" value="1"/>
</dbReference>
<dbReference type="GO" id="GO:0000160">
    <property type="term" value="P:phosphorelay signal transduction system"/>
    <property type="evidence" value="ECO:0007669"/>
    <property type="project" value="InterPro"/>
</dbReference>
<sequence length="221" mass="24626">MTETGRVYRLIIADDHELVRTGLRNLLAPEPDLEVVGEARDGQEALELCRELEPDLVLMDVRMPRMDGLEATRRIKRENPRVSVMMVTMHESESYLLEAVRAGAAGYVLKDTPRQSLVNAIARVLRGESPLNQELAMHLIRRLAEEGPRSSQPPPFSGWELEVLRLLSQGYTNREIADILAISVGTAKVHIHNIICKLGVSDRTQAAVRAAELGLIPPARE</sequence>
<dbReference type="Pfam" id="PF00196">
    <property type="entry name" value="GerE"/>
    <property type="match status" value="1"/>
</dbReference>
<dbReference type="CDD" id="cd17535">
    <property type="entry name" value="REC_NarL-like"/>
    <property type="match status" value="1"/>
</dbReference>
<organism evidence="6 7">
    <name type="scientific">Rubrobacter taiwanensis</name>
    <dbReference type="NCBI Taxonomy" id="185139"/>
    <lineage>
        <taxon>Bacteria</taxon>
        <taxon>Bacillati</taxon>
        <taxon>Actinomycetota</taxon>
        <taxon>Rubrobacteria</taxon>
        <taxon>Rubrobacterales</taxon>
        <taxon>Rubrobacteraceae</taxon>
        <taxon>Rubrobacter</taxon>
    </lineage>
</organism>
<feature type="modified residue" description="4-aspartylphosphate" evidence="3">
    <location>
        <position position="60"/>
    </location>
</feature>
<dbReference type="Proteomes" id="UP000295244">
    <property type="component" value="Unassembled WGS sequence"/>
</dbReference>
<evidence type="ECO:0000259" key="4">
    <source>
        <dbReference type="PROSITE" id="PS50043"/>
    </source>
</evidence>
<dbReference type="InterPro" id="IPR000792">
    <property type="entry name" value="Tscrpt_reg_LuxR_C"/>
</dbReference>
<dbReference type="OrthoDB" id="154278at2"/>
<feature type="domain" description="HTH luxR-type" evidence="4">
    <location>
        <begin position="149"/>
        <end position="214"/>
    </location>
</feature>